<evidence type="ECO:0000313" key="1">
    <source>
        <dbReference type="EMBL" id="EFM10808.1"/>
    </source>
</evidence>
<proteinExistence type="predicted"/>
<dbReference type="OrthoDB" id="1934251at2"/>
<keyword evidence="2" id="KW-1185">Reference proteome</keyword>
<evidence type="ECO:0008006" key="3">
    <source>
        <dbReference type="Google" id="ProtNLM"/>
    </source>
</evidence>
<dbReference type="AlphaFoldDB" id="E0I8S4"/>
<dbReference type="InterPro" id="IPR029024">
    <property type="entry name" value="TerB-like"/>
</dbReference>
<dbReference type="SUPFAM" id="SSF158682">
    <property type="entry name" value="TerB-like"/>
    <property type="match status" value="1"/>
</dbReference>
<accession>E0I8S4</accession>
<evidence type="ECO:0000313" key="2">
    <source>
        <dbReference type="Proteomes" id="UP000005387"/>
    </source>
</evidence>
<dbReference type="STRING" id="717606.PaecuDRAFT_2055"/>
<organism evidence="1 2">
    <name type="scientific">Paenibacillus curdlanolyticus YK9</name>
    <dbReference type="NCBI Taxonomy" id="717606"/>
    <lineage>
        <taxon>Bacteria</taxon>
        <taxon>Bacillati</taxon>
        <taxon>Bacillota</taxon>
        <taxon>Bacilli</taxon>
        <taxon>Bacillales</taxon>
        <taxon>Paenibacillaceae</taxon>
        <taxon>Paenibacillus</taxon>
    </lineage>
</organism>
<dbReference type="Proteomes" id="UP000005387">
    <property type="component" value="Unassembled WGS sequence"/>
</dbReference>
<dbReference type="RefSeq" id="WP_006038058.1">
    <property type="nucleotide sequence ID" value="NZ_AEDD01000005.1"/>
</dbReference>
<gene>
    <name evidence="1" type="ORF">PaecuDRAFT_2055</name>
</gene>
<sequence length="134" mass="15219">MFLHFLQQNEHKKAFLELANIVANADGFVNLKERGGLRMIAAELGLPAAAAATSRSLRDILGCVQDEHVQHIFIVETLLLCYADGDYNDDEKELIMEMKRLFGISEEKYEAIKDWVIRVDKLKTEGVKLILNMP</sequence>
<dbReference type="Gene3D" id="1.10.3680.10">
    <property type="entry name" value="TerB-like"/>
    <property type="match status" value="1"/>
</dbReference>
<reference evidence="1 2" key="1">
    <citation type="submission" date="2010-07" db="EMBL/GenBank/DDBJ databases">
        <title>The draft genome of Paenibacillus curdlanolyticus YK9.</title>
        <authorList>
            <consortium name="US DOE Joint Genome Institute (JGI-PGF)"/>
            <person name="Lucas S."/>
            <person name="Copeland A."/>
            <person name="Lapidus A."/>
            <person name="Cheng J.-F."/>
            <person name="Bruce D."/>
            <person name="Goodwin L."/>
            <person name="Pitluck S."/>
            <person name="Land M.L."/>
            <person name="Hauser L."/>
            <person name="Chang Y.-J."/>
            <person name="Jeffries C."/>
            <person name="Anderson I.J."/>
            <person name="Johnson E."/>
            <person name="Loganathan U."/>
            <person name="Mulhopadhyay B."/>
            <person name="Kyrpides N."/>
            <person name="Woyke T.J."/>
        </authorList>
    </citation>
    <scope>NUCLEOTIDE SEQUENCE [LARGE SCALE GENOMIC DNA]</scope>
    <source>
        <strain evidence="1 2">YK9</strain>
    </source>
</reference>
<dbReference type="EMBL" id="AEDD01000005">
    <property type="protein sequence ID" value="EFM10808.1"/>
    <property type="molecule type" value="Genomic_DNA"/>
</dbReference>
<dbReference type="eggNOG" id="COG3793">
    <property type="taxonomic scope" value="Bacteria"/>
</dbReference>
<protein>
    <recommendedName>
        <fullName evidence="3">Co-chaperone DjlA N-terminal domain-containing protein</fullName>
    </recommendedName>
</protein>
<name>E0I8S4_9BACL</name>